<dbReference type="RefSeq" id="XP_013343129.1">
    <property type="nucleotide sequence ID" value="XM_013487675.1"/>
</dbReference>
<keyword evidence="2" id="KW-1185">Reference proteome</keyword>
<dbReference type="InParanoid" id="A0A074YA26"/>
<dbReference type="PANTHER" id="PTHR28037">
    <property type="entry name" value="ALCOHOL O-ACETYLTRANSFERASE 1-RELATED"/>
    <property type="match status" value="1"/>
</dbReference>
<evidence type="ECO:0008006" key="3">
    <source>
        <dbReference type="Google" id="ProtNLM"/>
    </source>
</evidence>
<dbReference type="PANTHER" id="PTHR28037:SF1">
    <property type="entry name" value="ALCOHOL O-ACETYLTRANSFERASE 1-RELATED"/>
    <property type="match status" value="1"/>
</dbReference>
<proteinExistence type="predicted"/>
<reference evidence="1 2" key="1">
    <citation type="journal article" date="2014" name="BMC Genomics">
        <title>Genome sequencing of four Aureobasidium pullulans varieties: biotechnological potential, stress tolerance, and description of new species.</title>
        <authorList>
            <person name="Gostin Ar C."/>
            <person name="Ohm R.A."/>
            <person name="Kogej T."/>
            <person name="Sonjak S."/>
            <person name="Turk M."/>
            <person name="Zajc J."/>
            <person name="Zalar P."/>
            <person name="Grube M."/>
            <person name="Sun H."/>
            <person name="Han J."/>
            <person name="Sharma A."/>
            <person name="Chiniquy J."/>
            <person name="Ngan C.Y."/>
            <person name="Lipzen A."/>
            <person name="Barry K."/>
            <person name="Grigoriev I.V."/>
            <person name="Gunde-Cimerman N."/>
        </authorList>
    </citation>
    <scope>NUCLEOTIDE SEQUENCE [LARGE SCALE GENOMIC DNA]</scope>
    <source>
        <strain evidence="1 2">EXF-2481</strain>
    </source>
</reference>
<dbReference type="Proteomes" id="UP000030641">
    <property type="component" value="Unassembled WGS sequence"/>
</dbReference>
<gene>
    <name evidence="1" type="ORF">AUEXF2481DRAFT_29982</name>
</gene>
<sequence length="578" mass="65472">MTQAHWLDQYASSYHEWHEAQDKGRHCFYRPLGTVETAFDSDGIYYQGRADVNAFLELEVKHHLSKDQLQRRITLAWAVLRLYHVLLLARAVDKKPYMTAGNVAQRRFFLICPPVGPEDAISDATKSLAFIEQPLDDRELPSQFYRHAQNTGRVVNADEYLAKLFIFPVDATVGTKTSLKFLFVKGHQITDGLTNFTWLSHFVKLLNSPVITLEEAVSSLSQRTSIQTRLPLPQEDLYPRITGPRARKRWFWLLTVVLRHVKKPLPSAFANPLRRTRPLKEATAMPPIHARYLNYDVKPPLNTFTCMAKVPQSATKRLHKLCREAGTSIGAGAFVLVAMVMMSLHEDLYPDEAQESRRPFIGSFPINPRPFFKHHEAPNSMMLAFSDGVLLPFLPSSLDLESRFKLLVKQAHRQLSLYQKRAKVEETDAPAYMGSRGAGRVVAMNYVGAMERLRAKLPEEFRSSLGNHSPQGDLTAAQNGSMATCGVSSVGRSAWRKGEYDVDRELDEGEDAFVADYRFSKQNVRARDGEFLVGVWGDDDGIAANVSYDGNAIDEDLVREWQRRMESLLAETESKARL</sequence>
<dbReference type="OMA" id="RPPMSCG"/>
<name>A0A074YA26_AURSE</name>
<dbReference type="STRING" id="1043005.A0A074YA26"/>
<dbReference type="InterPro" id="IPR023213">
    <property type="entry name" value="CAT-like_dom_sf"/>
</dbReference>
<dbReference type="OrthoDB" id="3355480at2759"/>
<evidence type="ECO:0000313" key="2">
    <source>
        <dbReference type="Proteomes" id="UP000030641"/>
    </source>
</evidence>
<dbReference type="AlphaFoldDB" id="A0A074YA26"/>
<dbReference type="HOGENOM" id="CLU_475046_0_0_1"/>
<organism evidence="1 2">
    <name type="scientific">Aureobasidium subglaciale (strain EXF-2481)</name>
    <name type="common">Aureobasidium pullulans var. subglaciale</name>
    <dbReference type="NCBI Taxonomy" id="1043005"/>
    <lineage>
        <taxon>Eukaryota</taxon>
        <taxon>Fungi</taxon>
        <taxon>Dikarya</taxon>
        <taxon>Ascomycota</taxon>
        <taxon>Pezizomycotina</taxon>
        <taxon>Dothideomycetes</taxon>
        <taxon>Dothideomycetidae</taxon>
        <taxon>Dothideales</taxon>
        <taxon>Saccotheciaceae</taxon>
        <taxon>Aureobasidium</taxon>
    </lineage>
</organism>
<protein>
    <recommendedName>
        <fullName evidence="3">Condensation domain-containing protein</fullName>
    </recommendedName>
</protein>
<dbReference type="Gene3D" id="3.30.559.10">
    <property type="entry name" value="Chloramphenicol acetyltransferase-like domain"/>
    <property type="match status" value="1"/>
</dbReference>
<evidence type="ECO:0000313" key="1">
    <source>
        <dbReference type="EMBL" id="KEQ94603.1"/>
    </source>
</evidence>
<accession>A0A074YA26</accession>
<dbReference type="GeneID" id="25364089"/>
<dbReference type="EMBL" id="KL584761">
    <property type="protein sequence ID" value="KEQ94603.1"/>
    <property type="molecule type" value="Genomic_DNA"/>
</dbReference>
<dbReference type="InterPro" id="IPR052058">
    <property type="entry name" value="Alcohol_O-acetyltransferase"/>
</dbReference>